<feature type="domain" description="Prepilin type IV endopeptidase peptidase" evidence="7">
    <location>
        <begin position="12"/>
        <end position="106"/>
    </location>
</feature>
<feature type="transmembrane region" description="Helical" evidence="6">
    <location>
        <begin position="100"/>
        <end position="119"/>
    </location>
</feature>
<dbReference type="PANTHER" id="PTHR36506:SF1">
    <property type="entry name" value="PREFLAGELLIN PEPTIDASE"/>
    <property type="match status" value="1"/>
</dbReference>
<evidence type="ECO:0000256" key="1">
    <source>
        <dbReference type="ARBA" id="ARBA00004651"/>
    </source>
</evidence>
<proteinExistence type="predicted"/>
<feature type="transmembrane region" description="Helical" evidence="6">
    <location>
        <begin position="6"/>
        <end position="21"/>
    </location>
</feature>
<dbReference type="PANTHER" id="PTHR36506">
    <property type="entry name" value="PREFLAGELLIN PEPTIDASE"/>
    <property type="match status" value="1"/>
</dbReference>
<feature type="transmembrane region" description="Helical" evidence="6">
    <location>
        <begin position="217"/>
        <end position="236"/>
    </location>
</feature>
<dbReference type="InterPro" id="IPR009655">
    <property type="entry name" value="Preflagellin_peptidase_C"/>
</dbReference>
<evidence type="ECO:0000313" key="10">
    <source>
        <dbReference type="Proteomes" id="UP000244093"/>
    </source>
</evidence>
<evidence type="ECO:0008006" key="11">
    <source>
        <dbReference type="Google" id="ProtNLM"/>
    </source>
</evidence>
<organism evidence="9 10">
    <name type="scientific">Zestosphaera tikiterensis</name>
    <dbReference type="NCBI Taxonomy" id="1973259"/>
    <lineage>
        <taxon>Archaea</taxon>
        <taxon>Thermoproteota</taxon>
        <taxon>Thermoprotei</taxon>
        <taxon>Desulfurococcales</taxon>
        <taxon>Desulfurococcaceae</taxon>
        <taxon>Zestosphaera</taxon>
    </lineage>
</organism>
<feature type="transmembrane region" description="Helical" evidence="6">
    <location>
        <begin position="63"/>
        <end position="88"/>
    </location>
</feature>
<dbReference type="AlphaFoldDB" id="A0A2R7Y6W5"/>
<sequence>MGLWDFLIIATVLATLVYASYRDYRSREVPELTWVPGFAVVIVLNLIQGSYNLLELIISALPVFMVLILSVFDLMGGADFLALAFVLLAHPRIYPKPITFMTLIYSLIPPLALIIYNLLHNLRFLKQYKRLTCIEGSKVGVYVFGKAVKASQFLKSKFTYLLTIPEDMERYAFRCRASFTLDDNYEESLKNVVRELVNAERVSDDFIVWVTPGLPHIVFYLVGYIASLLTPTDLIAKLLTS</sequence>
<dbReference type="Pfam" id="PF01478">
    <property type="entry name" value="Peptidase_A24"/>
    <property type="match status" value="1"/>
</dbReference>
<feature type="domain" description="Preflagellin peptidase C-terminal" evidence="8">
    <location>
        <begin position="139"/>
        <end position="229"/>
    </location>
</feature>
<evidence type="ECO:0000259" key="7">
    <source>
        <dbReference type="Pfam" id="PF01478"/>
    </source>
</evidence>
<feature type="transmembrane region" description="Helical" evidence="6">
    <location>
        <begin position="33"/>
        <end position="51"/>
    </location>
</feature>
<evidence type="ECO:0000256" key="2">
    <source>
        <dbReference type="ARBA" id="ARBA00022475"/>
    </source>
</evidence>
<dbReference type="GO" id="GO:0004190">
    <property type="term" value="F:aspartic-type endopeptidase activity"/>
    <property type="evidence" value="ECO:0007669"/>
    <property type="project" value="InterPro"/>
</dbReference>
<gene>
    <name evidence="9" type="ORF">B7O98_02255</name>
</gene>
<evidence type="ECO:0000256" key="4">
    <source>
        <dbReference type="ARBA" id="ARBA00022989"/>
    </source>
</evidence>
<keyword evidence="3 6" id="KW-0812">Transmembrane</keyword>
<evidence type="ECO:0000259" key="8">
    <source>
        <dbReference type="Pfam" id="PF06847"/>
    </source>
</evidence>
<dbReference type="GO" id="GO:0005886">
    <property type="term" value="C:plasma membrane"/>
    <property type="evidence" value="ECO:0007669"/>
    <property type="project" value="UniProtKB-SubCell"/>
</dbReference>
<dbReference type="Proteomes" id="UP000244093">
    <property type="component" value="Unassembled WGS sequence"/>
</dbReference>
<keyword evidence="5 6" id="KW-0472">Membrane</keyword>
<keyword evidence="2" id="KW-1003">Cell membrane</keyword>
<dbReference type="Pfam" id="PF06847">
    <property type="entry name" value="Arc_PepC_II"/>
    <property type="match status" value="1"/>
</dbReference>
<comment type="caution">
    <text evidence="9">The sequence shown here is derived from an EMBL/GenBank/DDBJ whole genome shotgun (WGS) entry which is preliminary data.</text>
</comment>
<reference evidence="9 10" key="1">
    <citation type="journal article" date="2018" name="Syst. Appl. Microbiol.">
        <title>A new symbiotic nanoarchaeote (Candidatus Nanoclepta minutus) and its host (Zestosphaera tikiterensis gen. nov., sp. nov.) from a New Zealand hot spring.</title>
        <authorList>
            <person name="St John E."/>
            <person name="Liu Y."/>
            <person name="Podar M."/>
            <person name="Stott M.B."/>
            <person name="Meneghin J."/>
            <person name="Chen Z."/>
            <person name="Lagutin K."/>
            <person name="Mitchell K."/>
            <person name="Reysenbach A.L."/>
        </authorList>
    </citation>
    <scope>NUCLEOTIDE SEQUENCE [LARGE SCALE GENOMIC DNA]</scope>
    <source>
        <strain evidence="9">NZ3</strain>
    </source>
</reference>
<name>A0A2R7Y6W5_9CREN</name>
<dbReference type="Gene3D" id="1.20.120.1220">
    <property type="match status" value="1"/>
</dbReference>
<comment type="subcellular location">
    <subcellularLocation>
        <location evidence="1">Cell membrane</location>
        <topology evidence="1">Multi-pass membrane protein</topology>
    </subcellularLocation>
</comment>
<protein>
    <recommendedName>
        <fullName evidence="11">Preflagellin peptidase C-terminal domain-containing protein</fullName>
    </recommendedName>
</protein>
<accession>A0A2R7Y6W5</accession>
<evidence type="ECO:0000256" key="6">
    <source>
        <dbReference type="SAM" id="Phobius"/>
    </source>
</evidence>
<dbReference type="InterPro" id="IPR052218">
    <property type="entry name" value="Preflagellin_Peptidase"/>
</dbReference>
<evidence type="ECO:0000256" key="3">
    <source>
        <dbReference type="ARBA" id="ARBA00022692"/>
    </source>
</evidence>
<evidence type="ECO:0000256" key="5">
    <source>
        <dbReference type="ARBA" id="ARBA00023136"/>
    </source>
</evidence>
<keyword evidence="4 6" id="KW-1133">Transmembrane helix</keyword>
<dbReference type="InterPro" id="IPR000045">
    <property type="entry name" value="Prepilin_IV_endopep_pep"/>
</dbReference>
<evidence type="ECO:0000313" key="9">
    <source>
        <dbReference type="EMBL" id="PUA33274.1"/>
    </source>
</evidence>
<dbReference type="EMBL" id="NBVN01000002">
    <property type="protein sequence ID" value="PUA33274.1"/>
    <property type="molecule type" value="Genomic_DNA"/>
</dbReference>